<feature type="transmembrane region" description="Helical" evidence="8">
    <location>
        <begin position="259"/>
        <end position="281"/>
    </location>
</feature>
<dbReference type="Pfam" id="PF00001">
    <property type="entry name" value="7tm_1"/>
    <property type="match status" value="1"/>
</dbReference>
<protein>
    <recommendedName>
        <fullName evidence="9">G-protein coupled receptors family 1 profile domain-containing protein</fullName>
    </recommendedName>
</protein>
<evidence type="ECO:0000256" key="6">
    <source>
        <dbReference type="ARBA" id="ARBA00023170"/>
    </source>
</evidence>
<keyword evidence="4" id="KW-0297">G-protein coupled receptor</keyword>
<dbReference type="InterPro" id="IPR001793">
    <property type="entry name" value="RPE_GPCR"/>
</dbReference>
<organism evidence="10 11">
    <name type="scientific">Mugilogobius chulae</name>
    <name type="common">yellowstripe goby</name>
    <dbReference type="NCBI Taxonomy" id="88201"/>
    <lineage>
        <taxon>Eukaryota</taxon>
        <taxon>Metazoa</taxon>
        <taxon>Chordata</taxon>
        <taxon>Craniata</taxon>
        <taxon>Vertebrata</taxon>
        <taxon>Euteleostomi</taxon>
        <taxon>Actinopterygii</taxon>
        <taxon>Neopterygii</taxon>
        <taxon>Teleostei</taxon>
        <taxon>Neoteleostei</taxon>
        <taxon>Acanthomorphata</taxon>
        <taxon>Gobiaria</taxon>
        <taxon>Gobiiformes</taxon>
        <taxon>Gobioidei</taxon>
        <taxon>Gobiidae</taxon>
        <taxon>Gobionellinae</taxon>
        <taxon>Mugilogobius</taxon>
    </lineage>
</organism>
<feature type="transmembrane region" description="Helical" evidence="8">
    <location>
        <begin position="165"/>
        <end position="195"/>
    </location>
</feature>
<dbReference type="InterPro" id="IPR050125">
    <property type="entry name" value="GPCR_opsins"/>
</dbReference>
<dbReference type="SUPFAM" id="SSF81321">
    <property type="entry name" value="Family A G protein-coupled receptor-like"/>
    <property type="match status" value="1"/>
</dbReference>
<keyword evidence="3 8" id="KW-1133">Transmembrane helix</keyword>
<dbReference type="PRINTS" id="PR00667">
    <property type="entry name" value="RPERETINALR"/>
</dbReference>
<dbReference type="PRINTS" id="PR00237">
    <property type="entry name" value="GPCRRHODOPSN"/>
</dbReference>
<dbReference type="Proteomes" id="UP001460270">
    <property type="component" value="Unassembled WGS sequence"/>
</dbReference>
<dbReference type="InterPro" id="IPR000276">
    <property type="entry name" value="GPCR_Rhodpsn"/>
</dbReference>
<dbReference type="GO" id="GO:0004930">
    <property type="term" value="F:G protein-coupled receptor activity"/>
    <property type="evidence" value="ECO:0007669"/>
    <property type="project" value="UniProtKB-KW"/>
</dbReference>
<keyword evidence="11" id="KW-1185">Reference proteome</keyword>
<proteinExistence type="predicted"/>
<feature type="transmembrane region" description="Helical" evidence="8">
    <location>
        <begin position="215"/>
        <end position="238"/>
    </location>
</feature>
<keyword evidence="6" id="KW-0675">Receptor</keyword>
<keyword evidence="5 8" id="KW-0472">Membrane</keyword>
<evidence type="ECO:0000256" key="8">
    <source>
        <dbReference type="SAM" id="Phobius"/>
    </source>
</evidence>
<evidence type="ECO:0000256" key="3">
    <source>
        <dbReference type="ARBA" id="ARBA00022989"/>
    </source>
</evidence>
<evidence type="ECO:0000256" key="5">
    <source>
        <dbReference type="ARBA" id="ARBA00023136"/>
    </source>
</evidence>
<feature type="transmembrane region" description="Helical" evidence="8">
    <location>
        <begin position="134"/>
        <end position="153"/>
    </location>
</feature>
<dbReference type="Gene3D" id="1.20.1070.10">
    <property type="entry name" value="Rhodopsin 7-helix transmembrane proteins"/>
    <property type="match status" value="1"/>
</dbReference>
<feature type="domain" description="G-protein coupled receptors family 1 profile" evidence="9">
    <location>
        <begin position="125"/>
        <end position="307"/>
    </location>
</feature>
<evidence type="ECO:0000256" key="2">
    <source>
        <dbReference type="ARBA" id="ARBA00022692"/>
    </source>
</evidence>
<dbReference type="InterPro" id="IPR017452">
    <property type="entry name" value="GPCR_Rhodpsn_7TM"/>
</dbReference>
<dbReference type="EMBL" id="JBBPFD010000007">
    <property type="protein sequence ID" value="KAK7918586.1"/>
    <property type="molecule type" value="Genomic_DNA"/>
</dbReference>
<comment type="subcellular location">
    <subcellularLocation>
        <location evidence="1">Membrane</location>
        <topology evidence="1">Multi-pass membrane protein</topology>
    </subcellularLocation>
</comment>
<evidence type="ECO:0000256" key="4">
    <source>
        <dbReference type="ARBA" id="ARBA00023040"/>
    </source>
</evidence>
<sequence>MEHVRGALPWLTGNIFTASSPNCGAAVGFPVEPATGAWPAVGTGKIVTASFSNCGAEAEPVPGAMGRPTRYRRDSRSLTCFCSAPRCWSEEFWVLPEQHLGLVVYLREADEDAHGLRLLPQVLAFGEEGCRMHGFQGMISVLASISFMAAIAWDRYHVYCTRQKLFWSTTVTMSCIIWILSVAWAAVPLFGWGVYDFEPMKTCCTLDYSRGDRDYITYMWSLVVLYLAFPSFTMLSCYDSIFKYFKKIHNQKFNTSLPLQTMLMCWGPYVLMCVIACFTDVTVVSPRIRMALPVIAKTNPIFNALIYTFNNEFYRPGVWNFLTGQKITEPLEGKKGK</sequence>
<name>A0AAW0PBH8_9GOBI</name>
<comment type="caution">
    <text evidence="10">The sequence shown here is derived from an EMBL/GenBank/DDBJ whole genome shotgun (WGS) entry which is preliminary data.</text>
</comment>
<dbReference type="AlphaFoldDB" id="A0AAW0PBH8"/>
<dbReference type="GO" id="GO:0016020">
    <property type="term" value="C:membrane"/>
    <property type="evidence" value="ECO:0007669"/>
    <property type="project" value="UniProtKB-SubCell"/>
</dbReference>
<dbReference type="GO" id="GO:0007601">
    <property type="term" value="P:visual perception"/>
    <property type="evidence" value="ECO:0007669"/>
    <property type="project" value="InterPro"/>
</dbReference>
<gene>
    <name evidence="10" type="ORF">WMY93_009870</name>
</gene>
<reference evidence="11" key="1">
    <citation type="submission" date="2024-04" db="EMBL/GenBank/DDBJ databases">
        <title>Salinicola lusitanus LLJ914,a marine bacterium isolated from the Okinawa Trough.</title>
        <authorList>
            <person name="Li J."/>
        </authorList>
    </citation>
    <scope>NUCLEOTIDE SEQUENCE [LARGE SCALE GENOMIC DNA]</scope>
</reference>
<evidence type="ECO:0000256" key="7">
    <source>
        <dbReference type="ARBA" id="ARBA00023224"/>
    </source>
</evidence>
<evidence type="ECO:0000256" key="1">
    <source>
        <dbReference type="ARBA" id="ARBA00004141"/>
    </source>
</evidence>
<keyword evidence="7" id="KW-0807">Transducer</keyword>
<dbReference type="GO" id="GO:0007602">
    <property type="term" value="P:phototransduction"/>
    <property type="evidence" value="ECO:0007669"/>
    <property type="project" value="InterPro"/>
</dbReference>
<accession>A0AAW0PBH8</accession>
<dbReference type="PROSITE" id="PS50262">
    <property type="entry name" value="G_PROTEIN_RECEP_F1_2"/>
    <property type="match status" value="1"/>
</dbReference>
<keyword evidence="2 8" id="KW-0812">Transmembrane</keyword>
<evidence type="ECO:0000259" key="9">
    <source>
        <dbReference type="PROSITE" id="PS50262"/>
    </source>
</evidence>
<evidence type="ECO:0000313" key="11">
    <source>
        <dbReference type="Proteomes" id="UP001460270"/>
    </source>
</evidence>
<evidence type="ECO:0000313" key="10">
    <source>
        <dbReference type="EMBL" id="KAK7918586.1"/>
    </source>
</evidence>
<dbReference type="PANTHER" id="PTHR24240">
    <property type="entry name" value="OPSIN"/>
    <property type="match status" value="1"/>
</dbReference>